<dbReference type="AlphaFoldDB" id="A0AAV4TQZ1"/>
<accession>A0AAV4TQZ1</accession>
<sequence length="149" mass="17609">MELYELLDAKLNRMFLGNGDMYKSLLCNLPAVYSVWLDDIDNLQTIALESPDKFLWTAHKEHALMFLYHLAREKWQQEGPHFDKKSENTWEKPLFITFMRQNGTRNYFKCIPPAPFVWQQSRSSDPSNNSSGRVDQKYVEDLDVHIFCN</sequence>
<evidence type="ECO:0000313" key="1">
    <source>
        <dbReference type="EMBL" id="GIY48968.1"/>
    </source>
</evidence>
<name>A0AAV4TQZ1_9ARAC</name>
<organism evidence="1 2">
    <name type="scientific">Caerostris darwini</name>
    <dbReference type="NCBI Taxonomy" id="1538125"/>
    <lineage>
        <taxon>Eukaryota</taxon>
        <taxon>Metazoa</taxon>
        <taxon>Ecdysozoa</taxon>
        <taxon>Arthropoda</taxon>
        <taxon>Chelicerata</taxon>
        <taxon>Arachnida</taxon>
        <taxon>Araneae</taxon>
        <taxon>Araneomorphae</taxon>
        <taxon>Entelegynae</taxon>
        <taxon>Araneoidea</taxon>
        <taxon>Araneidae</taxon>
        <taxon>Caerostris</taxon>
    </lineage>
</organism>
<protein>
    <submittedName>
        <fullName evidence="1">Uncharacterized protein</fullName>
    </submittedName>
</protein>
<comment type="caution">
    <text evidence="1">The sequence shown here is derived from an EMBL/GenBank/DDBJ whole genome shotgun (WGS) entry which is preliminary data.</text>
</comment>
<proteinExistence type="predicted"/>
<reference evidence="1 2" key="1">
    <citation type="submission" date="2021-06" db="EMBL/GenBank/DDBJ databases">
        <title>Caerostris darwini draft genome.</title>
        <authorList>
            <person name="Kono N."/>
            <person name="Arakawa K."/>
        </authorList>
    </citation>
    <scope>NUCLEOTIDE SEQUENCE [LARGE SCALE GENOMIC DNA]</scope>
</reference>
<keyword evidence="2" id="KW-1185">Reference proteome</keyword>
<gene>
    <name evidence="1" type="ORF">CDAR_256331</name>
</gene>
<dbReference type="EMBL" id="BPLQ01010174">
    <property type="protein sequence ID" value="GIY48968.1"/>
    <property type="molecule type" value="Genomic_DNA"/>
</dbReference>
<evidence type="ECO:0000313" key="2">
    <source>
        <dbReference type="Proteomes" id="UP001054837"/>
    </source>
</evidence>
<dbReference type="Proteomes" id="UP001054837">
    <property type="component" value="Unassembled WGS sequence"/>
</dbReference>